<accession>A0ABN3VH94</accession>
<dbReference type="Pfam" id="PF00135">
    <property type="entry name" value="COesterase"/>
    <property type="match status" value="1"/>
</dbReference>
<dbReference type="SUPFAM" id="SSF53474">
    <property type="entry name" value="alpha/beta-Hydrolases"/>
    <property type="match status" value="1"/>
</dbReference>
<dbReference type="Gene3D" id="3.40.50.1820">
    <property type="entry name" value="alpha/beta hydrolase"/>
    <property type="match status" value="1"/>
</dbReference>
<dbReference type="PANTHER" id="PTHR11559">
    <property type="entry name" value="CARBOXYLESTERASE"/>
    <property type="match status" value="1"/>
</dbReference>
<evidence type="ECO:0000256" key="3">
    <source>
        <dbReference type="RuleBase" id="RU361235"/>
    </source>
</evidence>
<dbReference type="RefSeq" id="WP_344682284.1">
    <property type="nucleotide sequence ID" value="NZ_BAAAUX010000016.1"/>
</dbReference>
<name>A0ABN3VH94_9PSEU</name>
<evidence type="ECO:0000313" key="6">
    <source>
        <dbReference type="Proteomes" id="UP001500979"/>
    </source>
</evidence>
<dbReference type="PROSITE" id="PS00122">
    <property type="entry name" value="CARBOXYLESTERASE_B_1"/>
    <property type="match status" value="1"/>
</dbReference>
<evidence type="ECO:0000256" key="2">
    <source>
        <dbReference type="ARBA" id="ARBA00022801"/>
    </source>
</evidence>
<evidence type="ECO:0000259" key="4">
    <source>
        <dbReference type="Pfam" id="PF00135"/>
    </source>
</evidence>
<proteinExistence type="inferred from homology"/>
<comment type="similarity">
    <text evidence="1 3">Belongs to the type-B carboxylesterase/lipase family.</text>
</comment>
<dbReference type="EMBL" id="BAAAUX010000016">
    <property type="protein sequence ID" value="GAA2802809.1"/>
    <property type="molecule type" value="Genomic_DNA"/>
</dbReference>
<dbReference type="InterPro" id="IPR002018">
    <property type="entry name" value="CarbesteraseB"/>
</dbReference>
<organism evidence="5 6">
    <name type="scientific">Saccharopolyspora taberi</name>
    <dbReference type="NCBI Taxonomy" id="60895"/>
    <lineage>
        <taxon>Bacteria</taxon>
        <taxon>Bacillati</taxon>
        <taxon>Actinomycetota</taxon>
        <taxon>Actinomycetes</taxon>
        <taxon>Pseudonocardiales</taxon>
        <taxon>Pseudonocardiaceae</taxon>
        <taxon>Saccharopolyspora</taxon>
    </lineage>
</organism>
<keyword evidence="2 3" id="KW-0378">Hydrolase</keyword>
<dbReference type="PRINTS" id="PR00878">
    <property type="entry name" value="CHOLNESTRASE"/>
</dbReference>
<sequence length="483" mass="50359">MLITTGSGAVRGRNHNGANVFLGIPYAAPPVGAARFAAPAPHPGWTGIRDAAVAGPTAPQPARDAFGGLDMSPFFGPGWVRGDDYLTANVWAPEDARKRPVMVFVHGGGFVSGSKSSPLYDGSSFARGGIVMVTINYRLGVPGFLDVAGAPPNRGLLDVMAGLRWVRDNIAGFGGDPDNVTVFGQSAGATIVAALLATPNAAGLFRRAIVQSGSGTGTFHPEQAARVTEAVGAALGVRPTAEGLAEVPDERLVRITPALSGLDLRTADRFDPLVGLSPFGLVLERQPVEDVTGEVDLIVGTNAEEGNLYLAPGGDLDSTTPDDVLATAARAHRDPAGLVATYRAARPGASHGELRSAILGDALFGAGNRLLAEAHSRSQGRTHVYEFAWRSSALDGRLGAAHGVELPFVFDRTGLAEVTGPNALLGAGEPPAALTTLMHNAWISFAENGDPGWERFGESRRTLRIAENPVVVDDPRGEELRAW</sequence>
<evidence type="ECO:0000256" key="1">
    <source>
        <dbReference type="ARBA" id="ARBA00005964"/>
    </source>
</evidence>
<protein>
    <recommendedName>
        <fullName evidence="3">Carboxylic ester hydrolase</fullName>
        <ecNumber evidence="3">3.1.1.-</ecNumber>
    </recommendedName>
</protein>
<dbReference type="Proteomes" id="UP001500979">
    <property type="component" value="Unassembled WGS sequence"/>
</dbReference>
<dbReference type="EC" id="3.1.1.-" evidence="3"/>
<evidence type="ECO:0000313" key="5">
    <source>
        <dbReference type="EMBL" id="GAA2802809.1"/>
    </source>
</evidence>
<dbReference type="InterPro" id="IPR000997">
    <property type="entry name" value="Cholinesterase"/>
</dbReference>
<gene>
    <name evidence="5" type="ORF">GCM10010470_42400</name>
</gene>
<comment type="caution">
    <text evidence="5">The sequence shown here is derived from an EMBL/GenBank/DDBJ whole genome shotgun (WGS) entry which is preliminary data.</text>
</comment>
<dbReference type="InterPro" id="IPR050309">
    <property type="entry name" value="Type-B_Carboxylest/Lipase"/>
</dbReference>
<dbReference type="InterPro" id="IPR019826">
    <property type="entry name" value="Carboxylesterase_B_AS"/>
</dbReference>
<dbReference type="InterPro" id="IPR029058">
    <property type="entry name" value="AB_hydrolase_fold"/>
</dbReference>
<reference evidence="5 6" key="1">
    <citation type="journal article" date="2019" name="Int. J. Syst. Evol. Microbiol.">
        <title>The Global Catalogue of Microorganisms (GCM) 10K type strain sequencing project: providing services to taxonomists for standard genome sequencing and annotation.</title>
        <authorList>
            <consortium name="The Broad Institute Genomics Platform"/>
            <consortium name="The Broad Institute Genome Sequencing Center for Infectious Disease"/>
            <person name="Wu L."/>
            <person name="Ma J."/>
        </authorList>
    </citation>
    <scope>NUCLEOTIDE SEQUENCE [LARGE SCALE GENOMIC DNA]</scope>
    <source>
        <strain evidence="5 6">JCM 9383</strain>
    </source>
</reference>
<feature type="domain" description="Carboxylesterase type B" evidence="4">
    <location>
        <begin position="3"/>
        <end position="482"/>
    </location>
</feature>
<keyword evidence="6" id="KW-1185">Reference proteome</keyword>